<dbReference type="RefSeq" id="WP_088990225.1">
    <property type="nucleotide sequence ID" value="NZ_LT607409.1"/>
</dbReference>
<evidence type="ECO:0000313" key="1">
    <source>
        <dbReference type="EMBL" id="SCF23409.1"/>
    </source>
</evidence>
<gene>
    <name evidence="1" type="ORF">GA0070612_5144</name>
</gene>
<name>A0A1C4YRN2_9ACTN</name>
<protein>
    <recommendedName>
        <fullName evidence="3">Nucleotidyltransferase domain-containing protein</fullName>
    </recommendedName>
</protein>
<keyword evidence="2" id="KW-1185">Reference proteome</keyword>
<evidence type="ECO:0000313" key="2">
    <source>
        <dbReference type="Proteomes" id="UP000198224"/>
    </source>
</evidence>
<reference evidence="2" key="1">
    <citation type="submission" date="2016-06" db="EMBL/GenBank/DDBJ databases">
        <authorList>
            <person name="Varghese N."/>
            <person name="Submissions Spin"/>
        </authorList>
    </citation>
    <scope>NUCLEOTIDE SEQUENCE [LARGE SCALE GENOMIC DNA]</scope>
    <source>
        <strain evidence="2">DSM 45160</strain>
    </source>
</reference>
<dbReference type="Proteomes" id="UP000198224">
    <property type="component" value="Chromosome I"/>
</dbReference>
<dbReference type="AlphaFoldDB" id="A0A1C4YRN2"/>
<evidence type="ECO:0008006" key="3">
    <source>
        <dbReference type="Google" id="ProtNLM"/>
    </source>
</evidence>
<sequence length="213" mass="23293">MSLPGAVEELCQRFLSLTPKGLVAGLYLTGGTGFGEWIEEQSDVDFVATLAHRPSDEEVEQLRQAHEQLAAYSPIDFDGMHVLVSDLASDPRNLPPVPLVLHREFRVGHLDELVAWHELARHGVTITGPELSTLDVWTDTHVLHTYTVNNLDTYWRTITKQLATFSTNAPQPELEDLFSTAGRQSAGTSAYTSAKAAMICASVSAVSSLFCLA</sequence>
<organism evidence="1 2">
    <name type="scientific">Micromonospora chokoriensis</name>
    <dbReference type="NCBI Taxonomy" id="356851"/>
    <lineage>
        <taxon>Bacteria</taxon>
        <taxon>Bacillati</taxon>
        <taxon>Actinomycetota</taxon>
        <taxon>Actinomycetes</taxon>
        <taxon>Micromonosporales</taxon>
        <taxon>Micromonosporaceae</taxon>
        <taxon>Micromonospora</taxon>
    </lineage>
</organism>
<accession>A0A1C4YRN2</accession>
<proteinExistence type="predicted"/>
<dbReference type="EMBL" id="LT607409">
    <property type="protein sequence ID" value="SCF23409.1"/>
    <property type="molecule type" value="Genomic_DNA"/>
</dbReference>